<comment type="caution">
    <text evidence="4">The sequence shown here is derived from an EMBL/GenBank/DDBJ whole genome shotgun (WGS) entry which is preliminary data.</text>
</comment>
<name>A0A495W374_9PSEU</name>
<dbReference type="InterPro" id="IPR045851">
    <property type="entry name" value="AMP-bd_C_sf"/>
</dbReference>
<dbReference type="AlphaFoldDB" id="A0A495W374"/>
<dbReference type="PROSITE" id="PS00455">
    <property type="entry name" value="AMP_BINDING"/>
    <property type="match status" value="1"/>
</dbReference>
<evidence type="ECO:0000259" key="2">
    <source>
        <dbReference type="Pfam" id="PF00501"/>
    </source>
</evidence>
<dbReference type="GO" id="GO:0016878">
    <property type="term" value="F:acid-thiol ligase activity"/>
    <property type="evidence" value="ECO:0007669"/>
    <property type="project" value="UniProtKB-ARBA"/>
</dbReference>
<dbReference type="Gene3D" id="2.30.38.10">
    <property type="entry name" value="Luciferase, Domain 3"/>
    <property type="match status" value="1"/>
</dbReference>
<dbReference type="Gene3D" id="3.40.50.980">
    <property type="match status" value="2"/>
</dbReference>
<dbReference type="InterPro" id="IPR000873">
    <property type="entry name" value="AMP-dep_synth/lig_dom"/>
</dbReference>
<reference evidence="4 5" key="1">
    <citation type="submission" date="2018-10" db="EMBL/GenBank/DDBJ databases">
        <title>Sequencing the genomes of 1000 actinobacteria strains.</title>
        <authorList>
            <person name="Klenk H.-P."/>
        </authorList>
    </citation>
    <scope>NUCLEOTIDE SEQUENCE [LARGE SCALE GENOMIC DNA]</scope>
    <source>
        <strain evidence="4 5">DSM 43800</strain>
    </source>
</reference>
<dbReference type="PANTHER" id="PTHR43767:SF1">
    <property type="entry name" value="NONRIBOSOMAL PEPTIDE SYNTHASE PES1 (EUROFUNG)-RELATED"/>
    <property type="match status" value="1"/>
</dbReference>
<dbReference type="OrthoDB" id="9803968at2"/>
<dbReference type="FunFam" id="3.40.50.980:FF:000003">
    <property type="entry name" value="Vibriobactin-specific 2,3-dihydroxybenzoate-AMP ligase"/>
    <property type="match status" value="1"/>
</dbReference>
<accession>A0A495W374</accession>
<dbReference type="InterPro" id="IPR020845">
    <property type="entry name" value="AMP-binding_CS"/>
</dbReference>
<evidence type="ECO:0000259" key="3">
    <source>
        <dbReference type="Pfam" id="PF13193"/>
    </source>
</evidence>
<dbReference type="PANTHER" id="PTHR43767">
    <property type="entry name" value="LONG-CHAIN-FATTY-ACID--COA LIGASE"/>
    <property type="match status" value="1"/>
</dbReference>
<dbReference type="Pfam" id="PF00501">
    <property type="entry name" value="AMP-binding"/>
    <property type="match status" value="1"/>
</dbReference>
<proteinExistence type="predicted"/>
<dbReference type="RefSeq" id="WP_121005781.1">
    <property type="nucleotide sequence ID" value="NZ_RBXO01000001.1"/>
</dbReference>
<feature type="domain" description="AMP-dependent synthetase/ligase" evidence="2">
    <location>
        <begin position="33"/>
        <end position="393"/>
    </location>
</feature>
<evidence type="ECO:0000313" key="4">
    <source>
        <dbReference type="EMBL" id="RKT54268.1"/>
    </source>
</evidence>
<keyword evidence="5" id="KW-1185">Reference proteome</keyword>
<keyword evidence="1 4" id="KW-0436">Ligase</keyword>
<dbReference type="EMBL" id="RBXO01000001">
    <property type="protein sequence ID" value="RKT54268.1"/>
    <property type="molecule type" value="Genomic_DNA"/>
</dbReference>
<dbReference type="SUPFAM" id="SSF56801">
    <property type="entry name" value="Acetyl-CoA synthetase-like"/>
    <property type="match status" value="1"/>
</dbReference>
<organism evidence="4 5">
    <name type="scientific">Saccharothrix australiensis</name>
    <dbReference type="NCBI Taxonomy" id="2072"/>
    <lineage>
        <taxon>Bacteria</taxon>
        <taxon>Bacillati</taxon>
        <taxon>Actinomycetota</taxon>
        <taxon>Actinomycetes</taxon>
        <taxon>Pseudonocardiales</taxon>
        <taxon>Pseudonocardiaceae</taxon>
        <taxon>Saccharothrix</taxon>
    </lineage>
</organism>
<sequence>MLEGCVDWPEEFRERYRAAGYWRDETLGGLLRGWARRHGGRTALVAGATRWGYAELDRRADRLAAGLVALGVAAGDRVVVHLPNRAEFAVVCFALFRVGALPVLALPAHRDAEIAHLCRLSDAVAYVVPDELDGVDFRALARRVRSEAPSVRHVLVAGEAAEFVPLAEVDGEPVALPEPSPAEVALLLLSGGTTGAPKLIPRTHRDYGYSLRASAEVCGLGPGSVYLAALPAAHAFPLAAPGVLGTWSAGGTVVFATDPSPDGAFPLIEAERVTITSLVPPLAAVWAEAAEWSDADLSSLRLLQVGGARLPAASARRVPEALGCRLQQVFGMAEGLVNFTRLDDPPDVVATTQGRPMCPDDEVRVVDESDAPLPDGATGELQVRGPCILRGYYRDPVANARSFTADGFFRTGDLVRRLPSGHLVVEGRRTDVVNRGGEKVPVEEVEHHLLAHPAVRDVVVVGVPDAGLGERTCACVIPRAAAPTLAELRTFLQDRGLAAFKFPDRLEVLDSFPRTGVGKVSRRALAARFTEPSAATG</sequence>
<dbReference type="Pfam" id="PF13193">
    <property type="entry name" value="AMP-binding_C"/>
    <property type="match status" value="1"/>
</dbReference>
<feature type="domain" description="AMP-binding enzyme C-terminal" evidence="3">
    <location>
        <begin position="444"/>
        <end position="519"/>
    </location>
</feature>
<evidence type="ECO:0000256" key="1">
    <source>
        <dbReference type="ARBA" id="ARBA00022598"/>
    </source>
</evidence>
<dbReference type="Gene3D" id="3.30.300.30">
    <property type="match status" value="1"/>
</dbReference>
<gene>
    <name evidence="4" type="ORF">C8E97_2884</name>
</gene>
<evidence type="ECO:0000313" key="5">
    <source>
        <dbReference type="Proteomes" id="UP000282084"/>
    </source>
</evidence>
<dbReference type="Proteomes" id="UP000282084">
    <property type="component" value="Unassembled WGS sequence"/>
</dbReference>
<dbReference type="InterPro" id="IPR025110">
    <property type="entry name" value="AMP-bd_C"/>
</dbReference>
<dbReference type="InterPro" id="IPR050237">
    <property type="entry name" value="ATP-dep_AMP-bd_enzyme"/>
</dbReference>
<protein>
    <submittedName>
        <fullName evidence="4">2,3-dihydroxybenzoate-AMP ligase</fullName>
    </submittedName>
</protein>
<dbReference type="FunFam" id="2.30.38.10:FF:000003">
    <property type="entry name" value="Vibriobactin-specific 2,3-dihydroxybenzoate-AMP ligase"/>
    <property type="match status" value="1"/>
</dbReference>